<feature type="region of interest" description="Disordered" evidence="1">
    <location>
        <begin position="380"/>
        <end position="411"/>
    </location>
</feature>
<feature type="region of interest" description="Disordered" evidence="1">
    <location>
        <begin position="1732"/>
        <end position="1801"/>
    </location>
</feature>
<protein>
    <submittedName>
        <fullName evidence="3 4">Uncharacterized protein</fullName>
    </submittedName>
</protein>
<feature type="region of interest" description="Disordered" evidence="1">
    <location>
        <begin position="498"/>
        <end position="517"/>
    </location>
</feature>
<evidence type="ECO:0000313" key="9">
    <source>
        <dbReference type="RefSeq" id="XP_037900340.1"/>
    </source>
</evidence>
<evidence type="ECO:0000313" key="3">
    <source>
        <dbReference type="RefSeq" id="XP_037900333.1"/>
    </source>
</evidence>
<dbReference type="RefSeq" id="XP_037900347.1">
    <property type="nucleotide sequence ID" value="XM_038044419.1"/>
</dbReference>
<proteinExistence type="predicted"/>
<dbReference type="GeneID" id="119644709"/>
<evidence type="ECO:0000313" key="11">
    <source>
        <dbReference type="RefSeq" id="XP_037900342.1"/>
    </source>
</evidence>
<dbReference type="Proteomes" id="UP000092443">
    <property type="component" value="Unplaced"/>
</dbReference>
<keyword evidence="2" id="KW-1185">Reference proteome</keyword>
<evidence type="ECO:0000313" key="5">
    <source>
        <dbReference type="RefSeq" id="XP_037900335.1"/>
    </source>
</evidence>
<dbReference type="RefSeq" id="XP_037900333.1">
    <property type="nucleotide sequence ID" value="XM_038044405.1"/>
</dbReference>
<feature type="compositionally biased region" description="Polar residues" evidence="1">
    <location>
        <begin position="425"/>
        <end position="435"/>
    </location>
</feature>
<feature type="compositionally biased region" description="Basic and acidic residues" evidence="1">
    <location>
        <begin position="896"/>
        <end position="917"/>
    </location>
</feature>
<organism evidence="2 12">
    <name type="scientific">Glossina fuscipes</name>
    <dbReference type="NCBI Taxonomy" id="7396"/>
    <lineage>
        <taxon>Eukaryota</taxon>
        <taxon>Metazoa</taxon>
        <taxon>Ecdysozoa</taxon>
        <taxon>Arthropoda</taxon>
        <taxon>Hexapoda</taxon>
        <taxon>Insecta</taxon>
        <taxon>Pterygota</taxon>
        <taxon>Neoptera</taxon>
        <taxon>Endopterygota</taxon>
        <taxon>Diptera</taxon>
        <taxon>Brachycera</taxon>
        <taxon>Muscomorpha</taxon>
        <taxon>Hippoboscoidea</taxon>
        <taxon>Glossinidae</taxon>
        <taxon>Glossina</taxon>
    </lineage>
</organism>
<dbReference type="RefSeq" id="XP_037900345.1">
    <property type="nucleotide sequence ID" value="XM_038044417.1"/>
</dbReference>
<evidence type="ECO:0000313" key="2">
    <source>
        <dbReference type="Proteomes" id="UP000092443"/>
    </source>
</evidence>
<dbReference type="RefSeq" id="XP_037900335.1">
    <property type="nucleotide sequence ID" value="XM_038044407.1"/>
</dbReference>
<evidence type="ECO:0000313" key="15">
    <source>
        <dbReference type="RefSeq" id="XP_037900347.1"/>
    </source>
</evidence>
<evidence type="ECO:0000313" key="7">
    <source>
        <dbReference type="RefSeq" id="XP_037900338.1"/>
    </source>
</evidence>
<feature type="region of interest" description="Disordered" evidence="1">
    <location>
        <begin position="942"/>
        <end position="996"/>
    </location>
</feature>
<evidence type="ECO:0000313" key="6">
    <source>
        <dbReference type="RefSeq" id="XP_037900336.1"/>
    </source>
</evidence>
<feature type="compositionally biased region" description="Low complexity" evidence="1">
    <location>
        <begin position="1946"/>
        <end position="1961"/>
    </location>
</feature>
<dbReference type="RefSeq" id="XP_037900346.1">
    <property type="nucleotide sequence ID" value="XM_038044418.1"/>
</dbReference>
<feature type="region of interest" description="Disordered" evidence="1">
    <location>
        <begin position="107"/>
        <end position="141"/>
    </location>
</feature>
<feature type="compositionally biased region" description="Basic and acidic residues" evidence="1">
    <location>
        <begin position="841"/>
        <end position="860"/>
    </location>
</feature>
<feature type="region of interest" description="Disordered" evidence="1">
    <location>
        <begin position="1166"/>
        <end position="1209"/>
    </location>
</feature>
<evidence type="ECO:0000313" key="13">
    <source>
        <dbReference type="RefSeq" id="XP_037900345.1"/>
    </source>
</evidence>
<feature type="region of interest" description="Disordered" evidence="1">
    <location>
        <begin position="825"/>
        <end position="866"/>
    </location>
</feature>
<reference evidence="3 4" key="1">
    <citation type="submission" date="2025-04" db="UniProtKB">
        <authorList>
            <consortium name="RefSeq"/>
        </authorList>
    </citation>
    <scope>IDENTIFICATION</scope>
    <source>
        <tissue evidence="3 4">Whole body pupa</tissue>
    </source>
</reference>
<dbReference type="RefSeq" id="XP_037900339.1">
    <property type="nucleotide sequence ID" value="XM_038044411.1"/>
</dbReference>
<feature type="compositionally biased region" description="Polar residues" evidence="1">
    <location>
        <begin position="1754"/>
        <end position="1781"/>
    </location>
</feature>
<feature type="region of interest" description="Disordered" evidence="1">
    <location>
        <begin position="425"/>
        <end position="469"/>
    </location>
</feature>
<evidence type="ECO:0000313" key="4">
    <source>
        <dbReference type="RefSeq" id="XP_037900334.1"/>
    </source>
</evidence>
<gene>
    <name evidence="3 4 5 6 7 8 9 10 11 12 13 14 15" type="primary">LOC119644709</name>
</gene>
<evidence type="ECO:0000256" key="1">
    <source>
        <dbReference type="SAM" id="MobiDB-lite"/>
    </source>
</evidence>
<feature type="region of interest" description="Disordered" evidence="1">
    <location>
        <begin position="881"/>
        <end position="930"/>
    </location>
</feature>
<feature type="compositionally biased region" description="Low complexity" evidence="1">
    <location>
        <begin position="2036"/>
        <end position="2068"/>
    </location>
</feature>
<feature type="region of interest" description="Disordered" evidence="1">
    <location>
        <begin position="1520"/>
        <end position="1544"/>
    </location>
</feature>
<feature type="compositionally biased region" description="Polar residues" evidence="1">
    <location>
        <begin position="1198"/>
        <end position="1209"/>
    </location>
</feature>
<dbReference type="RefSeq" id="XP_037900341.1">
    <property type="nucleotide sequence ID" value="XM_038044413.1"/>
</dbReference>
<evidence type="ECO:0000313" key="14">
    <source>
        <dbReference type="RefSeq" id="XP_037900346.1"/>
    </source>
</evidence>
<feature type="compositionally biased region" description="Polar residues" evidence="1">
    <location>
        <begin position="1535"/>
        <end position="1544"/>
    </location>
</feature>
<feature type="compositionally biased region" description="Low complexity" evidence="1">
    <location>
        <begin position="1782"/>
        <end position="1794"/>
    </location>
</feature>
<dbReference type="RefSeq" id="XP_037900344.1">
    <property type="nucleotide sequence ID" value="XM_038044416.1"/>
</dbReference>
<feature type="compositionally biased region" description="Basic and acidic residues" evidence="1">
    <location>
        <begin position="1037"/>
        <end position="1054"/>
    </location>
</feature>
<dbReference type="RefSeq" id="XP_037900336.1">
    <property type="nucleotide sequence ID" value="XM_038044408.1"/>
</dbReference>
<feature type="region of interest" description="Disordered" evidence="1">
    <location>
        <begin position="1944"/>
        <end position="1967"/>
    </location>
</feature>
<feature type="compositionally biased region" description="Low complexity" evidence="1">
    <location>
        <begin position="1666"/>
        <end position="1675"/>
    </location>
</feature>
<feature type="region of interest" description="Disordered" evidence="1">
    <location>
        <begin position="1653"/>
        <end position="1675"/>
    </location>
</feature>
<dbReference type="RefSeq" id="XP_037900340.1">
    <property type="nucleotide sequence ID" value="XM_038044412.1"/>
</dbReference>
<feature type="compositionally biased region" description="Low complexity" evidence="1">
    <location>
        <begin position="1279"/>
        <end position="1298"/>
    </location>
</feature>
<feature type="compositionally biased region" description="Low complexity" evidence="1">
    <location>
        <begin position="1170"/>
        <end position="1193"/>
    </location>
</feature>
<evidence type="ECO:0000313" key="10">
    <source>
        <dbReference type="RefSeq" id="XP_037900341.1"/>
    </source>
</evidence>
<evidence type="ECO:0000313" key="12">
    <source>
        <dbReference type="RefSeq" id="XP_037900344.1"/>
    </source>
</evidence>
<evidence type="ECO:0000313" key="8">
    <source>
        <dbReference type="RefSeq" id="XP_037900339.1"/>
    </source>
</evidence>
<dbReference type="RefSeq" id="XP_037900334.1">
    <property type="nucleotide sequence ID" value="XM_038044406.1"/>
</dbReference>
<feature type="compositionally biased region" description="Low complexity" evidence="1">
    <location>
        <begin position="126"/>
        <end position="141"/>
    </location>
</feature>
<accession>A0A9C5ZP01</accession>
<feature type="compositionally biased region" description="Basic residues" evidence="1">
    <location>
        <begin position="436"/>
        <end position="448"/>
    </location>
</feature>
<feature type="compositionally biased region" description="Basic residues" evidence="1">
    <location>
        <begin position="381"/>
        <end position="407"/>
    </location>
</feature>
<dbReference type="RefSeq" id="XP_037900342.1">
    <property type="nucleotide sequence ID" value="XM_038044414.1"/>
</dbReference>
<feature type="region of interest" description="Disordered" evidence="1">
    <location>
        <begin position="709"/>
        <end position="729"/>
    </location>
</feature>
<dbReference type="RefSeq" id="XP_037900338.1">
    <property type="nucleotide sequence ID" value="XM_038044410.1"/>
</dbReference>
<dbReference type="KEGG" id="gfs:119644709"/>
<feature type="compositionally biased region" description="Low complexity" evidence="1">
    <location>
        <begin position="957"/>
        <end position="988"/>
    </location>
</feature>
<feature type="region of interest" description="Disordered" evidence="1">
    <location>
        <begin position="1"/>
        <end position="22"/>
    </location>
</feature>
<name>A0A9C5ZP01_9MUSC</name>
<sequence length="2209" mass="238130">MNNESIKSPKISTTYSTSNANTSNATTATVTAGAGSGHIHSTTAVHVNATVNAIEAAVNASDNGHLSVSSSNAAAVVAVAVSSLAAAIILDTPIVSIAGSTLSEITTTTTSTKTTPTPVPTKKETNNNPNRNSANLKNNINISSSNKSTVTDFILLPSSAPLSKSSLTATASKLMSDAKTTVTGAVKNANITTNNIGVTVEPSSFFIQNTTTETATTISSTYSPKYINTTNSSISAQNTIKKDSTSINKSRETKESYIDLKSEHSAAVAVINTTNTSSYPTVANRIDESNSIELKSKESPYESWEECRLKDWDDNQLKELLEEAYHYKNPRDKENKSKAFLKLLEKAENEETSYPFCAITPRNLSTSITSNSYYNYNQQNAHHHHSHSHNSQHQPHRSHHHHHHHKQGGSLQDLVNETQLDCDQAFGNNSVSGSQRTRRQNHNSRQKKYSSSVSSRQREGGSLPSNVNVTHQLGLCGNLTTNELSFMHDVAAAVATTTLKSSKKEQRRNAKAAAAAGGVTPMEANKEMPTATTPLLSTNNNSNISEVLTSTGGDNNATVASTSGSILAITSAGDCVIEMGEPMMDIQQQHRILQSKGQDVATQGLAYYERLASIDKRIPRANITGPKVGCNIAPTLSHCYVDEKIHFSNLECYDANTADNESTTSVAAVDTKYVPLDENYKSCKSILGIDPLKSKDMLHKSKPITTYIKAAPPAPGTMSTMSSGGSASNATTLCQQQQHRHLDENGNALSEFYQNATNISNGATIHINAVSPLGAINVNSSSSSATIAGLAGSCTNVSVSATVTIPSQHTTSTTVSTSATITTPMGSAASQMKAKTMTRSQQERTKNANNKRERNTKTVDLESVVGYRGTEPVEELVKYIESSGEDKQGGGNSSKSSDKKKDRKKERDREKDKDKQQKLTKSNSLEELRSGAKFELQEELKRTAATTENNAGIIRQKNNSSSKHKNNSSSTAEINKNFENKSQSNNNNARKTERRSWGNEDLKYLEDQQNANVVCTAEDKAAAIKERKGAGKSSNNNKEDREHVKEKTAERNERNLNNIQVNVSMGSGEAISGMMAANNRPERFERAELRMERRMMVDRPDRTRKESRSEPVKIVGITALDSVVPETAEFHVVTKKRKPKKKVVNNLEETTVTLQRSHNFGAQKSGAFNQQAQQQQQQQQSISQRYKYQQQQQHDNGHQGSNSNHTQQQQQYGAINNNNNNNHNNNSNNNNITQHHVIATGTVQHNNDKSRRKSTSSVPPSEKSDTSDLDSVHSLPIESSGAAVTNSSTNATSAAGTTKVQQAKRNKNIKVLNSSNSSTTNVVSGVVGGNLSIKTNSPAPISYADIARTNKEVTVDMGPYINPTTSLSSSTLVESSNAVIENTSNSNSNSLVAPNEGEKIIVSSVNSAVKLHKVKKSQQKQDFPELVVNIPAAAGLEDTQKLSVKSISYSQSLTTTAAATTVNVLSGGDLMPASTTENIVNTKVNTSSEYGTRTDSLVLQQQQHQQQQLQQQQHQQQQQQQQQQQTLRKSRSIESDSNQTLASSASVAVNPAHVINTNNPCVSFAVSSSPSSSTSTACYMAPCNASNLDQQYPALEKTVKRHNNTVVATVHGNAPMPLVNLSLSNSTNAVSLHANPAGSTGGGSFNFAAAAKQPLSGSGNEGGNTGHSTSSSNQNTNKYLVLTTSISNNNNNNNNSNVAFVNRKSKEKTPPANSFAACSTAANNVLINNNLNDNAPCARRSKKDRQQQQQSSSTIPLNSNNNTKKFVSSNSTGSMTSQQPRSAAKSHLKSSASLPPMSLTGSINISNRPAVIILNDDRNASGSRLVNDFTFGDFNEEELKMFDDDHETGDLPIHQDDSEIRRGRDYYEKVTSVPATATKTSSYLLNDSGASYCADITPNISFAGSNQVSAIPTSVAQQQPMPAPAQSVDKSVYNISGATGANRTTQHLQQQSQMQSRLSPSKQKSNQLNNYISNSASVIHCSSSSSETNAPPQHNSIDNLEMQSTVPAPQQLETCNDIETAIIAAARAAQQLQYKTSNSSSNSSSFSSSSLASATSSINNYPGNNNNNSTYDARNRINSNSHIVTTAAAAHARSHHFAQQRSLSGNNVLNYQAQQPLLSQYEAEGGVVTANINSYTATPRSRSPSRTRRISIAGTTVISKEYSLYYIPPTSGRLSTLGAQHQNDIIVDFIGSAWEEIVNSKVTKIYDGQ</sequence>
<feature type="region of interest" description="Disordered" evidence="1">
    <location>
        <begin position="1025"/>
        <end position="1055"/>
    </location>
</feature>
<feature type="region of interest" description="Disordered" evidence="1">
    <location>
        <begin position="2036"/>
        <end position="2074"/>
    </location>
</feature>
<feature type="compositionally biased region" description="Low complexity" evidence="1">
    <location>
        <begin position="716"/>
        <end position="729"/>
    </location>
</feature>
<feature type="compositionally biased region" description="Low complexity" evidence="1">
    <location>
        <begin position="12"/>
        <end position="22"/>
    </location>
</feature>
<feature type="region of interest" description="Disordered" evidence="1">
    <location>
        <begin position="1242"/>
        <end position="1308"/>
    </location>
</feature>
<feature type="compositionally biased region" description="Low complexity" evidence="1">
    <location>
        <begin position="107"/>
        <end position="116"/>
    </location>
</feature>